<proteinExistence type="predicted"/>
<comment type="caution">
    <text evidence="1">The sequence shown here is derived from an EMBL/GenBank/DDBJ whole genome shotgun (WGS) entry which is preliminary data.</text>
</comment>
<evidence type="ECO:0000313" key="1">
    <source>
        <dbReference type="EMBL" id="RCW41589.1"/>
    </source>
</evidence>
<dbReference type="AlphaFoldDB" id="A0A368VL45"/>
<keyword evidence="2" id="KW-1185">Reference proteome</keyword>
<organism evidence="1 2">
    <name type="scientific">Paenibacillus prosopidis</name>
    <dbReference type="NCBI Taxonomy" id="630520"/>
    <lineage>
        <taxon>Bacteria</taxon>
        <taxon>Bacillati</taxon>
        <taxon>Bacillota</taxon>
        <taxon>Bacilli</taxon>
        <taxon>Bacillales</taxon>
        <taxon>Paenibacillaceae</taxon>
        <taxon>Paenibacillus</taxon>
    </lineage>
</organism>
<dbReference type="RefSeq" id="WP_114383689.1">
    <property type="nucleotide sequence ID" value="NZ_QPJD01000022.1"/>
</dbReference>
<protein>
    <submittedName>
        <fullName evidence="1">Uncharacterized protein</fullName>
    </submittedName>
</protein>
<dbReference type="EMBL" id="QPJD01000022">
    <property type="protein sequence ID" value="RCW41589.1"/>
    <property type="molecule type" value="Genomic_DNA"/>
</dbReference>
<evidence type="ECO:0000313" key="2">
    <source>
        <dbReference type="Proteomes" id="UP000252415"/>
    </source>
</evidence>
<gene>
    <name evidence="1" type="ORF">DFP97_12225</name>
</gene>
<reference evidence="1 2" key="1">
    <citation type="submission" date="2018-07" db="EMBL/GenBank/DDBJ databases">
        <title>Genomic Encyclopedia of Type Strains, Phase III (KMG-III): the genomes of soil and plant-associated and newly described type strains.</title>
        <authorList>
            <person name="Whitman W."/>
        </authorList>
    </citation>
    <scope>NUCLEOTIDE SEQUENCE [LARGE SCALE GENOMIC DNA]</scope>
    <source>
        <strain evidence="1 2">CECT 7506</strain>
    </source>
</reference>
<name>A0A368VL45_9BACL</name>
<accession>A0A368VL45</accession>
<dbReference type="Proteomes" id="UP000252415">
    <property type="component" value="Unassembled WGS sequence"/>
</dbReference>
<sequence>MENPQLFDPTAFFEESVIYWMVYGVIEGGDSIEVAYEDACEFIKGIYEVREVCPLTPDIRKKVEEQVKAFFEKEAC</sequence>